<keyword evidence="1" id="KW-1133">Transmembrane helix</keyword>
<gene>
    <name evidence="3" type="ORF">A0H81_10656</name>
</gene>
<dbReference type="AlphaFoldDB" id="A0A1C7LXL1"/>
<keyword evidence="1" id="KW-0472">Membrane</keyword>
<dbReference type="InterPro" id="IPR045339">
    <property type="entry name" value="DUF6534"/>
</dbReference>
<dbReference type="STRING" id="5627.A0A1C7LXL1"/>
<sequence length="116" mass="12812">MGSSACIDVIVASVLIYYLKRGRSGLRRSDNMLVWLSVYAVNTGALTSAVSVLTVVMFAVQKREFGLPGVGRGAKQIVCELIPWEHIRNMLSEYPTIELSNSSQFKTTVPSEIKIF</sequence>
<proteinExistence type="predicted"/>
<evidence type="ECO:0000259" key="2">
    <source>
        <dbReference type="Pfam" id="PF20152"/>
    </source>
</evidence>
<evidence type="ECO:0000313" key="3">
    <source>
        <dbReference type="EMBL" id="OBZ69402.1"/>
    </source>
</evidence>
<dbReference type="Pfam" id="PF20152">
    <property type="entry name" value="DUF6534"/>
    <property type="match status" value="1"/>
</dbReference>
<comment type="caution">
    <text evidence="3">The sequence shown here is derived from an EMBL/GenBank/DDBJ whole genome shotgun (WGS) entry which is preliminary data.</text>
</comment>
<feature type="domain" description="DUF6534" evidence="2">
    <location>
        <begin position="4"/>
        <end position="59"/>
    </location>
</feature>
<accession>A0A1C7LXL1</accession>
<reference evidence="3 4" key="1">
    <citation type="submission" date="2016-03" db="EMBL/GenBank/DDBJ databases">
        <title>Whole genome sequencing of Grifola frondosa 9006-11.</title>
        <authorList>
            <person name="Min B."/>
            <person name="Park H."/>
            <person name="Kim J.-G."/>
            <person name="Cho H."/>
            <person name="Oh Y.-L."/>
            <person name="Kong W.-S."/>
            <person name="Choi I.-G."/>
        </authorList>
    </citation>
    <scope>NUCLEOTIDE SEQUENCE [LARGE SCALE GENOMIC DNA]</scope>
    <source>
        <strain evidence="3 4">9006-11</strain>
    </source>
</reference>
<evidence type="ECO:0000256" key="1">
    <source>
        <dbReference type="SAM" id="Phobius"/>
    </source>
</evidence>
<dbReference type="OrthoDB" id="3220866at2759"/>
<protein>
    <recommendedName>
        <fullName evidence="2">DUF6534 domain-containing protein</fullName>
    </recommendedName>
</protein>
<feature type="transmembrane region" description="Helical" evidence="1">
    <location>
        <begin position="33"/>
        <end position="60"/>
    </location>
</feature>
<keyword evidence="1" id="KW-0812">Transmembrane</keyword>
<dbReference type="Proteomes" id="UP000092993">
    <property type="component" value="Unassembled WGS sequence"/>
</dbReference>
<organism evidence="3 4">
    <name type="scientific">Grifola frondosa</name>
    <name type="common">Maitake</name>
    <name type="synonym">Polyporus frondosus</name>
    <dbReference type="NCBI Taxonomy" id="5627"/>
    <lineage>
        <taxon>Eukaryota</taxon>
        <taxon>Fungi</taxon>
        <taxon>Dikarya</taxon>
        <taxon>Basidiomycota</taxon>
        <taxon>Agaricomycotina</taxon>
        <taxon>Agaricomycetes</taxon>
        <taxon>Polyporales</taxon>
        <taxon>Grifolaceae</taxon>
        <taxon>Grifola</taxon>
    </lineage>
</organism>
<keyword evidence="4" id="KW-1185">Reference proteome</keyword>
<name>A0A1C7LXL1_GRIFR</name>
<evidence type="ECO:0000313" key="4">
    <source>
        <dbReference type="Proteomes" id="UP000092993"/>
    </source>
</evidence>
<dbReference type="EMBL" id="LUGG01000017">
    <property type="protein sequence ID" value="OBZ69402.1"/>
    <property type="molecule type" value="Genomic_DNA"/>
</dbReference>